<keyword evidence="1" id="KW-1133">Transmembrane helix</keyword>
<keyword evidence="1" id="KW-0472">Membrane</keyword>
<dbReference type="KEGG" id="csty:KN1_07480"/>
<dbReference type="GeneID" id="66162505"/>
<feature type="transmembrane region" description="Helical" evidence="1">
    <location>
        <begin position="191"/>
        <end position="210"/>
    </location>
</feature>
<accession>A0A8D5ZIB4</accession>
<keyword evidence="1" id="KW-0812">Transmembrane</keyword>
<protein>
    <submittedName>
        <fullName evidence="2">Uncharacterized protein</fullName>
    </submittedName>
</protein>
<sequence>MRKLISLLVLFIVFSSTLGSASNSTPPYQVKFRIYGPVVVTLIYDNTTTLINTNTSMPLYGKITIDAQATSLGYSIFINGEKTSNLTLNVYSPMTVNVTAVPTFVNLKINIIGRGSVNLQLSNGTSITISRNTTIRVQNFSFIYVSAPFNQNIIFNNNIQSNFYVILVNQSTSLNVTFTDLSKSNKSDSPTFNFVGIALGLIAISIYLFTRKKSTP</sequence>
<dbReference type="RefSeq" id="WP_221289480.1">
    <property type="nucleotide sequence ID" value="NZ_AP024597.1"/>
</dbReference>
<dbReference type="EMBL" id="AP024597">
    <property type="protein sequence ID" value="BCU69451.1"/>
    <property type="molecule type" value="Genomic_DNA"/>
</dbReference>
<reference evidence="2 3" key="1">
    <citation type="submission" date="2021-04" db="EMBL/GenBank/DDBJ databases">
        <title>Complete genome sequence of Stygiolobus sp. KN-1.</title>
        <authorList>
            <person name="Nakamura K."/>
            <person name="Sakai H."/>
            <person name="Kurosawa N."/>
        </authorList>
    </citation>
    <scope>NUCLEOTIDE SEQUENCE [LARGE SCALE GENOMIC DNA]</scope>
    <source>
        <strain evidence="2 3">KN-1</strain>
    </source>
</reference>
<dbReference type="AlphaFoldDB" id="A0A8D5ZIB4"/>
<proteinExistence type="predicted"/>
<name>A0A8D5ZIB4_9CREN</name>
<evidence type="ECO:0000313" key="3">
    <source>
        <dbReference type="Proteomes" id="UP000825123"/>
    </source>
</evidence>
<gene>
    <name evidence="2" type="ORF">KN1_07480</name>
</gene>
<evidence type="ECO:0000256" key="1">
    <source>
        <dbReference type="SAM" id="Phobius"/>
    </source>
</evidence>
<keyword evidence="3" id="KW-1185">Reference proteome</keyword>
<organism evidence="2 3">
    <name type="scientific">Stygiolobus caldivivus</name>
    <dbReference type="NCBI Taxonomy" id="2824673"/>
    <lineage>
        <taxon>Archaea</taxon>
        <taxon>Thermoproteota</taxon>
        <taxon>Thermoprotei</taxon>
        <taxon>Sulfolobales</taxon>
        <taxon>Sulfolobaceae</taxon>
        <taxon>Stygiolobus</taxon>
    </lineage>
</organism>
<evidence type="ECO:0000313" key="2">
    <source>
        <dbReference type="EMBL" id="BCU69451.1"/>
    </source>
</evidence>
<dbReference type="Proteomes" id="UP000825123">
    <property type="component" value="Chromosome"/>
</dbReference>